<evidence type="ECO:0000313" key="1">
    <source>
        <dbReference type="EMBL" id="GAI06796.1"/>
    </source>
</evidence>
<comment type="caution">
    <text evidence="1">The sequence shown here is derived from an EMBL/GenBank/DDBJ whole genome shotgun (WGS) entry which is preliminary data.</text>
</comment>
<dbReference type="EMBL" id="BARV01007353">
    <property type="protein sequence ID" value="GAI06796.1"/>
    <property type="molecule type" value="Genomic_DNA"/>
</dbReference>
<dbReference type="AlphaFoldDB" id="X1LLT9"/>
<sequence length="276" mass="30276">MKKNDFKKLKSYEKNQIKAIKKWKDQEPGVVSGTFGLVIEPLAWLVRKVVPEAAIRGALDFSNVMAEWLADNDDIKREALVGNIKELKSKDLGLSDKLANRVHNWAIGLGVAEGGGTGFFGLPGLVVDIPVVIALTLRTIHKIGICYGYEVKNKNDKEFILGIVSASGANSIKEKVAALTLLRSIEVSIAKKTWKILAEKAAQQQIGKEAGIIALRNLAKQLGINITKRKALAAIPYIGAAIGGSVNGWYIKEVGWAARRSFQERWLIDNHKVIEI</sequence>
<accession>X1LLT9</accession>
<dbReference type="Pfam" id="PF12787">
    <property type="entry name" value="EcsC"/>
    <property type="match status" value="1"/>
</dbReference>
<dbReference type="InterPro" id="IPR024787">
    <property type="entry name" value="EcsC"/>
</dbReference>
<gene>
    <name evidence="1" type="ORF">S06H3_14987</name>
</gene>
<reference evidence="1" key="1">
    <citation type="journal article" date="2014" name="Front. Microbiol.">
        <title>High frequency of phylogenetically diverse reductive dehalogenase-homologous genes in deep subseafloor sedimentary metagenomes.</title>
        <authorList>
            <person name="Kawai M."/>
            <person name="Futagami T."/>
            <person name="Toyoda A."/>
            <person name="Takaki Y."/>
            <person name="Nishi S."/>
            <person name="Hori S."/>
            <person name="Arai W."/>
            <person name="Tsubouchi T."/>
            <person name="Morono Y."/>
            <person name="Uchiyama I."/>
            <person name="Ito T."/>
            <person name="Fujiyama A."/>
            <person name="Inagaki F."/>
            <person name="Takami H."/>
        </authorList>
    </citation>
    <scope>NUCLEOTIDE SEQUENCE</scope>
    <source>
        <strain evidence="1">Expedition CK06-06</strain>
    </source>
</reference>
<name>X1LLT9_9ZZZZ</name>
<dbReference type="PANTHER" id="PTHR41260:SF1">
    <property type="entry name" value="PROTEIN ECSC"/>
    <property type="match status" value="1"/>
</dbReference>
<dbReference type="PANTHER" id="PTHR41260">
    <property type="entry name" value="PROTEIN ECSC"/>
    <property type="match status" value="1"/>
</dbReference>
<protein>
    <recommendedName>
        <fullName evidence="2">EcsC protein family protein</fullName>
    </recommendedName>
</protein>
<organism evidence="1">
    <name type="scientific">marine sediment metagenome</name>
    <dbReference type="NCBI Taxonomy" id="412755"/>
    <lineage>
        <taxon>unclassified sequences</taxon>
        <taxon>metagenomes</taxon>
        <taxon>ecological metagenomes</taxon>
    </lineage>
</organism>
<proteinExistence type="predicted"/>
<evidence type="ECO:0008006" key="2">
    <source>
        <dbReference type="Google" id="ProtNLM"/>
    </source>
</evidence>